<dbReference type="AlphaFoldDB" id="Q18742"/>
<dbReference type="UCSC" id="C50F4.6">
    <property type="organism name" value="c. elegans"/>
</dbReference>
<dbReference type="GeneID" id="3565041"/>
<dbReference type="EMBL" id="BX284605">
    <property type="protein sequence ID" value="CAA94741.1"/>
    <property type="molecule type" value="Genomic_DNA"/>
</dbReference>
<dbReference type="PaxDb" id="6239-C50F4.6"/>
<dbReference type="CTD" id="3565041"/>
<dbReference type="KEGG" id="cel:CELE_C50F4.6"/>
<feature type="region of interest" description="Disordered" evidence="1">
    <location>
        <begin position="1"/>
        <end position="20"/>
    </location>
</feature>
<proteinExistence type="evidence at protein level"/>
<feature type="region of interest" description="Disordered" evidence="1">
    <location>
        <begin position="56"/>
        <end position="92"/>
    </location>
</feature>
<dbReference type="Proteomes" id="UP000001940">
    <property type="component" value="Chromosome V"/>
</dbReference>
<feature type="compositionally biased region" description="Basic residues" evidence="1">
    <location>
        <begin position="1"/>
        <end position="10"/>
    </location>
</feature>
<sequence length="92" mass="10292">MPKNTKKSQGNKKLEMTNKQFDDLLKEMGGLPEGMNLDPELLAVLRQATNAEFNKVAKEKYGDVPEGSDDDEEQQTSEQNKEQQQSSSSKST</sequence>
<evidence type="ECO:0000313" key="2">
    <source>
        <dbReference type="EMBL" id="CAA94741.1"/>
    </source>
</evidence>
<reference evidence="2 3" key="1">
    <citation type="journal article" date="1998" name="Science">
        <title>Genome sequence of the nematode C. elegans: a platform for investigating biology.</title>
        <authorList>
            <consortium name="The C. elegans sequencing consortium"/>
            <person name="Sulson J.E."/>
            <person name="Waterston R."/>
        </authorList>
    </citation>
    <scope>NUCLEOTIDE SEQUENCE [LARGE SCALE GENOMIC DNA]</scope>
    <source>
        <strain evidence="2 3">Bristol N2</strain>
    </source>
</reference>
<feature type="compositionally biased region" description="Low complexity" evidence="1">
    <location>
        <begin position="76"/>
        <end position="92"/>
    </location>
</feature>
<dbReference type="STRING" id="6239.C50F4.6.1"/>
<feature type="compositionally biased region" description="Acidic residues" evidence="1">
    <location>
        <begin position="66"/>
        <end position="75"/>
    </location>
</feature>
<dbReference type="Bgee" id="WBGene00001910">
    <property type="expression patterns" value="Expressed in embryo and 4 other cell types or tissues"/>
</dbReference>
<dbReference type="PeptideAtlas" id="Q18742"/>
<organism evidence="2 3">
    <name type="scientific">Caenorhabditis elegans</name>
    <dbReference type="NCBI Taxonomy" id="6239"/>
    <lineage>
        <taxon>Eukaryota</taxon>
        <taxon>Metazoa</taxon>
        <taxon>Ecdysozoa</taxon>
        <taxon>Nematoda</taxon>
        <taxon>Chromadorea</taxon>
        <taxon>Rhabditida</taxon>
        <taxon>Rhabditina</taxon>
        <taxon>Rhabditomorpha</taxon>
        <taxon>Rhabditoidea</taxon>
        <taxon>Rhabditidae</taxon>
        <taxon>Peloderinae</taxon>
        <taxon>Caenorhabditis</taxon>
    </lineage>
</organism>
<evidence type="ECO:0000256" key="1">
    <source>
        <dbReference type="SAM" id="MobiDB-lite"/>
    </source>
</evidence>
<dbReference type="OrthoDB" id="5859767at2759"/>
<dbReference type="InParanoid" id="Q18742"/>
<dbReference type="FunCoup" id="Q18742">
    <property type="interactions" value="306"/>
</dbReference>
<dbReference type="SMR" id="Q18742"/>
<dbReference type="PIR" id="T20113">
    <property type="entry name" value="T20113"/>
</dbReference>
<accession>Q18742</accession>
<name>Q18742_CAEEL</name>
<dbReference type="OMA" id="QATNDQF"/>
<evidence type="ECO:0000313" key="3">
    <source>
        <dbReference type="Proteomes" id="UP000001940"/>
    </source>
</evidence>
<dbReference type="eggNOG" id="ENOG502TJ33">
    <property type="taxonomic scope" value="Eukaryota"/>
</dbReference>
<dbReference type="AGR" id="WB:WBGene00001910"/>
<evidence type="ECO:0007829" key="5">
    <source>
        <dbReference type="PeptideAtlas" id="Q18742"/>
    </source>
</evidence>
<evidence type="ECO:0000313" key="4">
    <source>
        <dbReference type="WormBase" id="C50F4.6"/>
    </source>
</evidence>
<protein>
    <submittedName>
        <fullName evidence="2">Cold-shock protein</fullName>
    </submittedName>
</protein>
<keyword evidence="5" id="KW-1267">Proteomics identification</keyword>
<dbReference type="HOGENOM" id="CLU_2415291_0_0_1"/>
<dbReference type="WormBase" id="C50F4.6">
    <property type="protein sequence ID" value="CE05471"/>
    <property type="gene ID" value="WBGene00001910"/>
</dbReference>
<gene>
    <name evidence="2 4" type="ORF">C50F4.6</name>
    <name evidence="2" type="ORF">CELE_C50F4.6</name>
</gene>
<keyword evidence="3" id="KW-1185">Reference proteome</keyword>
<dbReference type="RefSeq" id="NP_505465.1">
    <property type="nucleotide sequence ID" value="NM_073064.8"/>
</dbReference>